<evidence type="ECO:0000256" key="3">
    <source>
        <dbReference type="ARBA" id="ARBA00022777"/>
    </source>
</evidence>
<keyword evidence="6" id="KW-1185">Reference proteome</keyword>
<dbReference type="EMBL" id="KQ086039">
    <property type="protein sequence ID" value="KLO09967.1"/>
    <property type="molecule type" value="Genomic_DNA"/>
</dbReference>
<dbReference type="Gene3D" id="3.20.200.10">
    <property type="entry name" value="MHCK/EF2 kinase"/>
    <property type="match status" value="1"/>
</dbReference>
<gene>
    <name evidence="5" type="ORF">SCHPADRAFT_833213</name>
</gene>
<dbReference type="STRING" id="27342.A0A0H2REJ3"/>
<evidence type="ECO:0000256" key="1">
    <source>
        <dbReference type="ARBA" id="ARBA00022527"/>
    </source>
</evidence>
<organism evidence="5 6">
    <name type="scientific">Schizopora paradoxa</name>
    <dbReference type="NCBI Taxonomy" id="27342"/>
    <lineage>
        <taxon>Eukaryota</taxon>
        <taxon>Fungi</taxon>
        <taxon>Dikarya</taxon>
        <taxon>Basidiomycota</taxon>
        <taxon>Agaricomycotina</taxon>
        <taxon>Agaricomycetes</taxon>
        <taxon>Hymenochaetales</taxon>
        <taxon>Schizoporaceae</taxon>
        <taxon>Schizopora</taxon>
    </lineage>
</organism>
<dbReference type="OrthoDB" id="301415at2759"/>
<keyword evidence="2" id="KW-0808">Transferase</keyword>
<dbReference type="InParanoid" id="A0A0H2REJ3"/>
<reference evidence="5 6" key="1">
    <citation type="submission" date="2015-04" db="EMBL/GenBank/DDBJ databases">
        <title>Complete genome sequence of Schizopora paradoxa KUC8140, a cosmopolitan wood degrader in East Asia.</title>
        <authorList>
            <consortium name="DOE Joint Genome Institute"/>
            <person name="Min B."/>
            <person name="Park H."/>
            <person name="Jang Y."/>
            <person name="Kim J.-J."/>
            <person name="Kim K.H."/>
            <person name="Pangilinan J."/>
            <person name="Lipzen A."/>
            <person name="Riley R."/>
            <person name="Grigoriev I.V."/>
            <person name="Spatafora J.W."/>
            <person name="Choi I.-G."/>
        </authorList>
    </citation>
    <scope>NUCLEOTIDE SEQUENCE [LARGE SCALE GENOMIC DNA]</scope>
    <source>
        <strain evidence="5 6">KUC8140</strain>
    </source>
</reference>
<dbReference type="Pfam" id="PF02816">
    <property type="entry name" value="Alpha_kinase"/>
    <property type="match status" value="1"/>
</dbReference>
<evidence type="ECO:0000313" key="5">
    <source>
        <dbReference type="EMBL" id="KLO09967.1"/>
    </source>
</evidence>
<dbReference type="GO" id="GO:0005524">
    <property type="term" value="F:ATP binding"/>
    <property type="evidence" value="ECO:0007669"/>
    <property type="project" value="InterPro"/>
</dbReference>
<protein>
    <recommendedName>
        <fullName evidence="4">Alpha-type protein kinase domain-containing protein</fullName>
    </recommendedName>
</protein>
<evidence type="ECO:0000313" key="6">
    <source>
        <dbReference type="Proteomes" id="UP000053477"/>
    </source>
</evidence>
<sequence>MNHLVDEVTCLMWAKAFLNEVYQYVGKEVSKRGPPGFPIPQFQYVAAAFATEAFIASSGVKKIKNSWLIEQRIVAEEQGTWRKYINNDSPTPLRLSNDENRMRARFLCFTQHVQYMMTGKLAFVTDYQGKHDYQYRTFLLLTLLSVGGDSLLSDPQLITNP</sequence>
<evidence type="ECO:0000256" key="2">
    <source>
        <dbReference type="ARBA" id="ARBA00022679"/>
    </source>
</evidence>
<proteinExistence type="predicted"/>
<keyword evidence="3" id="KW-0418">Kinase</keyword>
<dbReference type="AlphaFoldDB" id="A0A0H2REJ3"/>
<accession>A0A0H2REJ3</accession>
<dbReference type="Proteomes" id="UP000053477">
    <property type="component" value="Unassembled WGS sequence"/>
</dbReference>
<name>A0A0H2REJ3_9AGAM</name>
<dbReference type="GO" id="GO:0004674">
    <property type="term" value="F:protein serine/threonine kinase activity"/>
    <property type="evidence" value="ECO:0007669"/>
    <property type="project" value="UniProtKB-KW"/>
</dbReference>
<keyword evidence="1" id="KW-0723">Serine/threonine-protein kinase</keyword>
<feature type="domain" description="Alpha-type protein kinase" evidence="4">
    <location>
        <begin position="31"/>
        <end position="159"/>
    </location>
</feature>
<evidence type="ECO:0000259" key="4">
    <source>
        <dbReference type="Pfam" id="PF02816"/>
    </source>
</evidence>
<dbReference type="InterPro" id="IPR004166">
    <property type="entry name" value="a-kinase_dom"/>
</dbReference>